<dbReference type="Pfam" id="PF00990">
    <property type="entry name" value="GGDEF"/>
    <property type="match status" value="1"/>
</dbReference>
<keyword evidence="4" id="KW-1133">Transmembrane helix</keyword>
<comment type="catalytic activity">
    <reaction evidence="2">
        <text>2 GTP = 3',3'-c-di-GMP + 2 diphosphate</text>
        <dbReference type="Rhea" id="RHEA:24898"/>
        <dbReference type="ChEBI" id="CHEBI:33019"/>
        <dbReference type="ChEBI" id="CHEBI:37565"/>
        <dbReference type="ChEBI" id="CHEBI:58805"/>
        <dbReference type="EC" id="2.7.7.65"/>
    </reaction>
</comment>
<evidence type="ECO:0000313" key="8">
    <source>
        <dbReference type="Proteomes" id="UP001202134"/>
    </source>
</evidence>
<dbReference type="NCBIfam" id="TIGR00254">
    <property type="entry name" value="GGDEF"/>
    <property type="match status" value="1"/>
</dbReference>
<proteinExistence type="predicted"/>
<evidence type="ECO:0000256" key="3">
    <source>
        <dbReference type="PROSITE-ProRule" id="PRU00339"/>
    </source>
</evidence>
<keyword evidence="8" id="KW-1185">Reference proteome</keyword>
<feature type="domain" description="GGDEF" evidence="6">
    <location>
        <begin position="525"/>
        <end position="656"/>
    </location>
</feature>
<sequence length="656" mass="74810">MLIHSFMNKLNASNKPIVILIMLLCIMSFSFPILANEANNPDASPVSKKEISKPKPTELSATDISQLKLILSSIELADEKLAFLMEKKSETAYWDVHQQAEFYVLLAIEQEAVDQLDSAYDSYSHIVSMLEREPISDLLVIAYIERSFIKYLQTNSKADYCPDREHALGLARQLNSPDTLVKALTQSAFCYADVDIFEEGLSRLDEALMLAKKHQFTANRQAMIYNSTGAIYRANGLHKYAYEYFREAYNLWSSVDDHQDVFNMLHNMVGESIKVSDWEQAEIAVAGLFDLARQHPEFDDFMFFAHHNAGRSYFFKQDFQRAVEHLHSALQLKAQTNETFFIDITIGYLSLSYMQQNEVDKAFEMASQFIHSNSYQSSPKFLQTSVLALDKFAQKDYQNSFNILLTSLGNERKTYASIMDKDVIYSSLEHSAKVAEYEVKILENQLSINLLKLKSEIDKQQISKLSLTVTALIIAVLLVMMAFLVQSRRFFKRRSQTDYMTGISNRRYTMEQGNKLFALAKKRNEPLAVIIFDIDKFKIINDTYGHAVGDLAIKATASKARHWFKKSDILGRIGGEEFLLILPNTDLDQAVEVAERLRISIEQHQFKFNDITLEFTISLGVSIKHDDSDNLAQMIKAADAGLYKAKNSGRNQVFSA</sequence>
<keyword evidence="4" id="KW-0812">Transmembrane</keyword>
<feature type="repeat" description="TPR" evidence="3">
    <location>
        <begin position="303"/>
        <end position="336"/>
    </location>
</feature>
<dbReference type="InterPro" id="IPR011990">
    <property type="entry name" value="TPR-like_helical_dom_sf"/>
</dbReference>
<dbReference type="CDD" id="cd01949">
    <property type="entry name" value="GGDEF"/>
    <property type="match status" value="1"/>
</dbReference>
<dbReference type="PROSITE" id="PS50005">
    <property type="entry name" value="TPR"/>
    <property type="match status" value="1"/>
</dbReference>
<evidence type="ECO:0000259" key="6">
    <source>
        <dbReference type="PROSITE" id="PS50887"/>
    </source>
</evidence>
<dbReference type="InterPro" id="IPR000160">
    <property type="entry name" value="GGDEF_dom"/>
</dbReference>
<dbReference type="SMART" id="SM00028">
    <property type="entry name" value="TPR"/>
    <property type="match status" value="4"/>
</dbReference>
<dbReference type="InterPro" id="IPR043128">
    <property type="entry name" value="Rev_trsase/Diguanyl_cyclase"/>
</dbReference>
<dbReference type="InterPro" id="IPR019734">
    <property type="entry name" value="TPR_rpt"/>
</dbReference>
<evidence type="ECO:0000256" key="2">
    <source>
        <dbReference type="ARBA" id="ARBA00034247"/>
    </source>
</evidence>
<dbReference type="SMART" id="SM00267">
    <property type="entry name" value="GGDEF"/>
    <property type="match status" value="1"/>
</dbReference>
<dbReference type="Proteomes" id="UP001202134">
    <property type="component" value="Unassembled WGS sequence"/>
</dbReference>
<name>A0ABT0KKE5_9GAMM</name>
<comment type="caution">
    <text evidence="7">The sequence shown here is derived from an EMBL/GenBank/DDBJ whole genome shotgun (WGS) entry which is preliminary data.</text>
</comment>
<dbReference type="SUPFAM" id="SSF48452">
    <property type="entry name" value="TPR-like"/>
    <property type="match status" value="1"/>
</dbReference>
<keyword evidence="4" id="KW-0472">Membrane</keyword>
<organism evidence="7 8">
    <name type="scientific">Shewanella electrodiphila</name>
    <dbReference type="NCBI Taxonomy" id="934143"/>
    <lineage>
        <taxon>Bacteria</taxon>
        <taxon>Pseudomonadati</taxon>
        <taxon>Pseudomonadota</taxon>
        <taxon>Gammaproteobacteria</taxon>
        <taxon>Alteromonadales</taxon>
        <taxon>Shewanellaceae</taxon>
        <taxon>Shewanella</taxon>
    </lineage>
</organism>
<gene>
    <name evidence="7" type="ORF">L2737_03030</name>
</gene>
<evidence type="ECO:0000313" key="7">
    <source>
        <dbReference type="EMBL" id="MCL1044308.1"/>
    </source>
</evidence>
<protein>
    <recommendedName>
        <fullName evidence="1">diguanylate cyclase</fullName>
        <ecNumber evidence="1">2.7.7.65</ecNumber>
    </recommendedName>
</protein>
<dbReference type="RefSeq" id="WP_248954732.1">
    <property type="nucleotide sequence ID" value="NZ_JAKIKU010000001.1"/>
</dbReference>
<dbReference type="PROSITE" id="PS50887">
    <property type="entry name" value="GGDEF"/>
    <property type="match status" value="1"/>
</dbReference>
<feature type="signal peptide" evidence="5">
    <location>
        <begin position="1"/>
        <end position="35"/>
    </location>
</feature>
<dbReference type="PANTHER" id="PTHR45138:SF9">
    <property type="entry name" value="DIGUANYLATE CYCLASE DGCM-RELATED"/>
    <property type="match status" value="1"/>
</dbReference>
<accession>A0ABT0KKE5</accession>
<feature type="chain" id="PRO_5047017914" description="diguanylate cyclase" evidence="5">
    <location>
        <begin position="36"/>
        <end position="656"/>
    </location>
</feature>
<evidence type="ECO:0000256" key="4">
    <source>
        <dbReference type="SAM" id="Phobius"/>
    </source>
</evidence>
<dbReference type="SUPFAM" id="SSF55073">
    <property type="entry name" value="Nucleotide cyclase"/>
    <property type="match status" value="1"/>
</dbReference>
<evidence type="ECO:0000256" key="1">
    <source>
        <dbReference type="ARBA" id="ARBA00012528"/>
    </source>
</evidence>
<dbReference type="InterPro" id="IPR029787">
    <property type="entry name" value="Nucleotide_cyclase"/>
</dbReference>
<reference evidence="7 8" key="1">
    <citation type="submission" date="2022-01" db="EMBL/GenBank/DDBJ databases">
        <title>Whole genome-based taxonomy of the Shewanellaceae.</title>
        <authorList>
            <person name="Martin-Rodriguez A.J."/>
        </authorList>
    </citation>
    <scope>NUCLEOTIDE SEQUENCE [LARGE SCALE GENOMIC DNA]</scope>
    <source>
        <strain evidence="7 8">DSM 24955</strain>
    </source>
</reference>
<dbReference type="PANTHER" id="PTHR45138">
    <property type="entry name" value="REGULATORY COMPONENTS OF SENSORY TRANSDUCTION SYSTEM"/>
    <property type="match status" value="1"/>
</dbReference>
<keyword evidence="5" id="KW-0732">Signal</keyword>
<evidence type="ECO:0000256" key="5">
    <source>
        <dbReference type="SAM" id="SignalP"/>
    </source>
</evidence>
<dbReference type="EC" id="2.7.7.65" evidence="1"/>
<keyword evidence="3" id="KW-0802">TPR repeat</keyword>
<dbReference type="Gene3D" id="1.25.40.10">
    <property type="entry name" value="Tetratricopeptide repeat domain"/>
    <property type="match status" value="1"/>
</dbReference>
<dbReference type="Gene3D" id="3.30.70.270">
    <property type="match status" value="1"/>
</dbReference>
<dbReference type="EMBL" id="JAKIKU010000001">
    <property type="protein sequence ID" value="MCL1044308.1"/>
    <property type="molecule type" value="Genomic_DNA"/>
</dbReference>
<feature type="transmembrane region" description="Helical" evidence="4">
    <location>
        <begin position="465"/>
        <end position="485"/>
    </location>
</feature>
<dbReference type="InterPro" id="IPR050469">
    <property type="entry name" value="Diguanylate_Cyclase"/>
</dbReference>